<dbReference type="SUPFAM" id="SSF53756">
    <property type="entry name" value="UDP-Glycosyltransferase/glycogen phosphorylase"/>
    <property type="match status" value="1"/>
</dbReference>
<feature type="region of interest" description="Disordered" evidence="3">
    <location>
        <begin position="77"/>
        <end position="103"/>
    </location>
</feature>
<evidence type="ECO:0000256" key="2">
    <source>
        <dbReference type="ARBA" id="ARBA00022679"/>
    </source>
</evidence>
<evidence type="ECO:0000256" key="3">
    <source>
        <dbReference type="SAM" id="MobiDB-lite"/>
    </source>
</evidence>
<name>A0A5P2X1U2_STRST</name>
<dbReference type="AlphaFoldDB" id="A0A5P2X1U2"/>
<feature type="region of interest" description="Disordered" evidence="3">
    <location>
        <begin position="402"/>
        <end position="422"/>
    </location>
</feature>
<gene>
    <name evidence="5" type="ORF">CP982_06260</name>
</gene>
<dbReference type="PANTHER" id="PTHR12526">
    <property type="entry name" value="GLYCOSYLTRANSFERASE"/>
    <property type="match status" value="1"/>
</dbReference>
<feature type="domain" description="Glycosyl transferase family 1" evidence="4">
    <location>
        <begin position="212"/>
        <end position="375"/>
    </location>
</feature>
<proteinExistence type="predicted"/>
<evidence type="ECO:0000313" key="5">
    <source>
        <dbReference type="EMBL" id="QEV58358.1"/>
    </source>
</evidence>
<evidence type="ECO:0000259" key="4">
    <source>
        <dbReference type="Pfam" id="PF00534"/>
    </source>
</evidence>
<dbReference type="EMBL" id="CP023690">
    <property type="protein sequence ID" value="QEV58358.1"/>
    <property type="molecule type" value="Genomic_DNA"/>
</dbReference>
<dbReference type="PANTHER" id="PTHR12526:SF627">
    <property type="entry name" value="D-RHAMNOSYLTRANSFERASE WBPZ"/>
    <property type="match status" value="1"/>
</dbReference>
<dbReference type="Pfam" id="PF00534">
    <property type="entry name" value="Glycos_transf_1"/>
    <property type="match status" value="1"/>
</dbReference>
<dbReference type="OrthoDB" id="570545at2"/>
<dbReference type="InterPro" id="IPR001296">
    <property type="entry name" value="Glyco_trans_1"/>
</dbReference>
<evidence type="ECO:0000313" key="6">
    <source>
        <dbReference type="Proteomes" id="UP000326505"/>
    </source>
</evidence>
<accession>A0A5P2X1U2</accession>
<dbReference type="Proteomes" id="UP000326505">
    <property type="component" value="Chromosome"/>
</dbReference>
<sequence length="725" mass="78905">MPPLLAKPTGHPLMKITFLLYNAYGIGGTIRATANLATALAERHEVEVVSYYRTADRPSLPFGPGVTLRPLVDLRPGSRHYDGRDPAQRASGTVCPHDLMYKGKTPPSALGETRLADHLRRSDADVVIATRPYLVCFLAEHGRADQLRIGQEHVTHDFHSAGLRRAQDAAIPRLDAFVTVSHGDERAYRAALPDIGTRLTHIPNCIPAPEAEASSGDTRTVVAAGRLVPVKRYDRLIGAFAKVAAQHPDWTLRIYGQGREKEKLRHRIHELGLHDHVFLMDARTSIDTEWAKGAIAAVSSSTESFGMTIVEAMRLGVPVVSTDCDFGPREIITHGEDGLLVPADGPDSAVEDGIADALCRLIENDTERFRLAQAAIRSARRFLPDHTAAQYEALIDDLKPGAATARRSRTRSARTAPGRTPRQRVGALAERLGVAAWLGKALPPVTVGCRVAADGSLYFRVPVAELTHGDWQLVLKPRAGTEDDTVRLPFKHTADETDPYVKLLLHRSGRPMAEGYWNVHLQQGRKGRVRRARAGLVETGRLLAPTVPPHPSGAGFATAVPYRTQDGNLSLRTWSRAAHAELESLAVGEEAITLTGRVHGAAAHGHHYRLRARLRGGDATFEARCHVDEAGCFTAAIPLSGPAEQHPGGEAIWDLALEPYDEQGDAIRLARLRGDVIERRRTDVFPSARPAADGALELRPYLTAHNDLALKAVAHPMAPAREPAV</sequence>
<dbReference type="CDD" id="cd03820">
    <property type="entry name" value="GT4_AmsD-like"/>
    <property type="match status" value="1"/>
</dbReference>
<evidence type="ECO:0000256" key="1">
    <source>
        <dbReference type="ARBA" id="ARBA00021292"/>
    </source>
</evidence>
<organism evidence="5 6">
    <name type="scientific">Streptomyces spectabilis</name>
    <dbReference type="NCBI Taxonomy" id="68270"/>
    <lineage>
        <taxon>Bacteria</taxon>
        <taxon>Bacillati</taxon>
        <taxon>Actinomycetota</taxon>
        <taxon>Actinomycetes</taxon>
        <taxon>Kitasatosporales</taxon>
        <taxon>Streptomycetaceae</taxon>
        <taxon>Streptomyces</taxon>
    </lineage>
</organism>
<reference evidence="5 6" key="1">
    <citation type="submission" date="2017-09" db="EMBL/GenBank/DDBJ databases">
        <authorList>
            <person name="Lee N."/>
            <person name="Cho B.-K."/>
        </authorList>
    </citation>
    <scope>NUCLEOTIDE SEQUENCE [LARGE SCALE GENOMIC DNA]</scope>
    <source>
        <strain evidence="5 6">ATCC 27465</strain>
    </source>
</reference>
<protein>
    <recommendedName>
        <fullName evidence="1">D-inositol 3-phosphate glycosyltransferase</fullName>
    </recommendedName>
</protein>
<dbReference type="KEGG" id="sspb:CP982_06260"/>
<keyword evidence="2 5" id="KW-0808">Transferase</keyword>
<dbReference type="GO" id="GO:0016757">
    <property type="term" value="F:glycosyltransferase activity"/>
    <property type="evidence" value="ECO:0007669"/>
    <property type="project" value="InterPro"/>
</dbReference>
<dbReference type="Gene3D" id="3.40.50.2000">
    <property type="entry name" value="Glycogen Phosphorylase B"/>
    <property type="match status" value="2"/>
</dbReference>